<feature type="transmembrane region" description="Helical" evidence="1">
    <location>
        <begin position="27"/>
        <end position="50"/>
    </location>
</feature>
<keyword evidence="1" id="KW-1133">Transmembrane helix</keyword>
<keyword evidence="1" id="KW-0472">Membrane</keyword>
<feature type="transmembrane region" description="Helical" evidence="1">
    <location>
        <begin position="56"/>
        <end position="75"/>
    </location>
</feature>
<comment type="caution">
    <text evidence="2">The sequence shown here is derived from an EMBL/GenBank/DDBJ whole genome shotgun (WGS) entry which is preliminary data.</text>
</comment>
<proteinExistence type="predicted"/>
<accession>A0ABV7NCB9</accession>
<gene>
    <name evidence="2" type="ORF">ACFOKF_06730</name>
</gene>
<dbReference type="EMBL" id="JBHRVU010000004">
    <property type="protein sequence ID" value="MFC3440895.1"/>
    <property type="molecule type" value="Genomic_DNA"/>
</dbReference>
<evidence type="ECO:0000256" key="1">
    <source>
        <dbReference type="SAM" id="Phobius"/>
    </source>
</evidence>
<evidence type="ECO:0000313" key="3">
    <source>
        <dbReference type="Proteomes" id="UP001595681"/>
    </source>
</evidence>
<sequence length="109" mass="12229">MAELPRYWSVVSRKTGRPEVPGRYHEIMAMIQGGISGLMLLSVGIYSLFIDAPAEILIWTLGGGLFCAVVGIWQWRRARRKRLAAEAVLADYLKAIAQPIEQDWATAER</sequence>
<reference evidence="3" key="1">
    <citation type="journal article" date="2019" name="Int. J. Syst. Evol. Microbiol.">
        <title>The Global Catalogue of Microorganisms (GCM) 10K type strain sequencing project: providing services to taxonomists for standard genome sequencing and annotation.</title>
        <authorList>
            <consortium name="The Broad Institute Genomics Platform"/>
            <consortium name="The Broad Institute Genome Sequencing Center for Infectious Disease"/>
            <person name="Wu L."/>
            <person name="Ma J."/>
        </authorList>
    </citation>
    <scope>NUCLEOTIDE SEQUENCE [LARGE SCALE GENOMIC DNA]</scope>
    <source>
        <strain evidence="3">CCM 7491</strain>
    </source>
</reference>
<protein>
    <submittedName>
        <fullName evidence="2">Uncharacterized protein</fullName>
    </submittedName>
</protein>
<dbReference type="RefSeq" id="WP_380794236.1">
    <property type="nucleotide sequence ID" value="NZ_JBHRVU010000004.1"/>
</dbReference>
<organism evidence="2 3">
    <name type="scientific">Sphingobium rhizovicinum</name>
    <dbReference type="NCBI Taxonomy" id="432308"/>
    <lineage>
        <taxon>Bacteria</taxon>
        <taxon>Pseudomonadati</taxon>
        <taxon>Pseudomonadota</taxon>
        <taxon>Alphaproteobacteria</taxon>
        <taxon>Sphingomonadales</taxon>
        <taxon>Sphingomonadaceae</taxon>
        <taxon>Sphingobium</taxon>
    </lineage>
</organism>
<dbReference type="Proteomes" id="UP001595681">
    <property type="component" value="Unassembled WGS sequence"/>
</dbReference>
<keyword evidence="3" id="KW-1185">Reference proteome</keyword>
<evidence type="ECO:0000313" key="2">
    <source>
        <dbReference type="EMBL" id="MFC3440895.1"/>
    </source>
</evidence>
<keyword evidence="1" id="KW-0812">Transmembrane</keyword>
<name>A0ABV7NCB9_9SPHN</name>